<dbReference type="InterPro" id="IPR012337">
    <property type="entry name" value="RNaseH-like_sf"/>
</dbReference>
<keyword evidence="4" id="KW-1185">Reference proteome</keyword>
<feature type="region of interest" description="Disordered" evidence="1">
    <location>
        <begin position="115"/>
        <end position="135"/>
    </location>
</feature>
<dbReference type="Proteomes" id="UP000681722">
    <property type="component" value="Unassembled WGS sequence"/>
</dbReference>
<dbReference type="EMBL" id="CAJOBC010089133">
    <property type="protein sequence ID" value="CAF4377295.1"/>
    <property type="molecule type" value="Genomic_DNA"/>
</dbReference>
<evidence type="ECO:0000313" key="3">
    <source>
        <dbReference type="EMBL" id="CAF4377295.1"/>
    </source>
</evidence>
<evidence type="ECO:0000313" key="2">
    <source>
        <dbReference type="EMBL" id="CAF1517544.1"/>
    </source>
</evidence>
<sequence length="174" mass="19783">MVIQLKALCNNAEYVSVTSDISTDTQARSYIGITLHTFIDDDLKSKPYLLSFTPLKGHHTADVLLAEFEKVINYYHIEKQLVRLITHNTANNIKAFNDILLPGFESYFENDDFSNEDNSLSQDNNDDCEEKCDDDSNDHFESVPLADDIIQCVSENLELLRLLCFCSYIAIGCQ</sequence>
<evidence type="ECO:0000256" key="1">
    <source>
        <dbReference type="SAM" id="MobiDB-lite"/>
    </source>
</evidence>
<name>A0A815UDN4_9BILA</name>
<dbReference type="PANTHER" id="PTHR47501">
    <property type="entry name" value="TRANSPOSASE-RELATED"/>
    <property type="match status" value="1"/>
</dbReference>
<proteinExistence type="predicted"/>
<dbReference type="PANTHER" id="PTHR47501:SF5">
    <property type="entry name" value="HAT C-TERMINAL DIMERISATION DOMAIN-CONTAINING PROTEIN"/>
    <property type="match status" value="1"/>
</dbReference>
<evidence type="ECO:0008006" key="5">
    <source>
        <dbReference type="Google" id="ProtNLM"/>
    </source>
</evidence>
<organism evidence="2 4">
    <name type="scientific">Didymodactylos carnosus</name>
    <dbReference type="NCBI Taxonomy" id="1234261"/>
    <lineage>
        <taxon>Eukaryota</taxon>
        <taxon>Metazoa</taxon>
        <taxon>Spiralia</taxon>
        <taxon>Gnathifera</taxon>
        <taxon>Rotifera</taxon>
        <taxon>Eurotatoria</taxon>
        <taxon>Bdelloidea</taxon>
        <taxon>Philodinida</taxon>
        <taxon>Philodinidae</taxon>
        <taxon>Didymodactylos</taxon>
    </lineage>
</organism>
<dbReference type="SUPFAM" id="SSF53098">
    <property type="entry name" value="Ribonuclease H-like"/>
    <property type="match status" value="1"/>
</dbReference>
<dbReference type="AlphaFoldDB" id="A0A815UDN4"/>
<gene>
    <name evidence="2" type="ORF">GPM918_LOCUS37402</name>
    <name evidence="3" type="ORF">SRO942_LOCUS38163</name>
</gene>
<accession>A0A815UDN4</accession>
<dbReference type="EMBL" id="CAJNOQ010023590">
    <property type="protein sequence ID" value="CAF1517544.1"/>
    <property type="molecule type" value="Genomic_DNA"/>
</dbReference>
<reference evidence="2" key="1">
    <citation type="submission" date="2021-02" db="EMBL/GenBank/DDBJ databases">
        <authorList>
            <person name="Nowell W R."/>
        </authorList>
    </citation>
    <scope>NUCLEOTIDE SEQUENCE</scope>
</reference>
<dbReference type="Proteomes" id="UP000663829">
    <property type="component" value="Unassembled WGS sequence"/>
</dbReference>
<evidence type="ECO:0000313" key="4">
    <source>
        <dbReference type="Proteomes" id="UP000663829"/>
    </source>
</evidence>
<comment type="caution">
    <text evidence="2">The sequence shown here is derived from an EMBL/GenBank/DDBJ whole genome shotgun (WGS) entry which is preliminary data.</text>
</comment>
<protein>
    <recommendedName>
        <fullName evidence="5">DUF659 domain-containing protein</fullName>
    </recommendedName>
</protein>
<feature type="compositionally biased region" description="Acidic residues" evidence="1">
    <location>
        <begin position="124"/>
        <end position="135"/>
    </location>
</feature>
<dbReference type="OrthoDB" id="6625349at2759"/>